<protein>
    <recommendedName>
        <fullName evidence="4 15">Undecaprenyl-diphosphatase</fullName>
        <ecNumber evidence="3 15">3.6.1.27</ecNumber>
    </recommendedName>
    <alternativeName>
        <fullName evidence="13 15">Bacitracin resistance protein</fullName>
    </alternativeName>
    <alternativeName>
        <fullName evidence="12 15">Undecaprenyl pyrophosphate phosphatase</fullName>
    </alternativeName>
</protein>
<keyword evidence="15" id="KW-0133">Cell shape</keyword>
<dbReference type="eggNOG" id="COG1968">
    <property type="taxonomic scope" value="Bacteria"/>
</dbReference>
<comment type="function">
    <text evidence="15">Catalyzes the dephosphorylation of undecaprenyl diphosphate (UPP). Confers resistance to bacitracin.</text>
</comment>
<evidence type="ECO:0000256" key="8">
    <source>
        <dbReference type="ARBA" id="ARBA00022989"/>
    </source>
</evidence>
<feature type="transmembrane region" description="Helical" evidence="15">
    <location>
        <begin position="218"/>
        <end position="239"/>
    </location>
</feature>
<dbReference type="HOGENOM" id="CLU_060296_1_0_12"/>
<dbReference type="GO" id="GO:0046677">
    <property type="term" value="P:response to antibiotic"/>
    <property type="evidence" value="ECO:0007669"/>
    <property type="project" value="UniProtKB-UniRule"/>
</dbReference>
<dbReference type="GO" id="GO:0009252">
    <property type="term" value="P:peptidoglycan biosynthetic process"/>
    <property type="evidence" value="ECO:0007669"/>
    <property type="project" value="UniProtKB-KW"/>
</dbReference>
<keyword evidence="17" id="KW-1185">Reference proteome</keyword>
<evidence type="ECO:0000256" key="6">
    <source>
        <dbReference type="ARBA" id="ARBA00022692"/>
    </source>
</evidence>
<evidence type="ECO:0000256" key="14">
    <source>
        <dbReference type="ARBA" id="ARBA00047594"/>
    </source>
</evidence>
<dbReference type="AlphaFoldDB" id="V5WEV5"/>
<evidence type="ECO:0000256" key="12">
    <source>
        <dbReference type="ARBA" id="ARBA00032707"/>
    </source>
</evidence>
<evidence type="ECO:0000256" key="2">
    <source>
        <dbReference type="ARBA" id="ARBA00010621"/>
    </source>
</evidence>
<evidence type="ECO:0000256" key="3">
    <source>
        <dbReference type="ARBA" id="ARBA00012374"/>
    </source>
</evidence>
<dbReference type="RefSeq" id="WP_024266634.1">
    <property type="nucleotide sequence ID" value="NC_023035.1"/>
</dbReference>
<dbReference type="HAMAP" id="MF_01006">
    <property type="entry name" value="Undec_diphosphatase"/>
    <property type="match status" value="1"/>
</dbReference>
<dbReference type="OrthoDB" id="9808289at2"/>
<proteinExistence type="inferred from homology"/>
<dbReference type="PANTHER" id="PTHR30622:SF2">
    <property type="entry name" value="UNDECAPRENYL-DIPHOSPHATASE"/>
    <property type="match status" value="1"/>
</dbReference>
<comment type="catalytic activity">
    <reaction evidence="14 15">
        <text>di-trans,octa-cis-undecaprenyl diphosphate + H2O = di-trans,octa-cis-undecaprenyl phosphate + phosphate + H(+)</text>
        <dbReference type="Rhea" id="RHEA:28094"/>
        <dbReference type="ChEBI" id="CHEBI:15377"/>
        <dbReference type="ChEBI" id="CHEBI:15378"/>
        <dbReference type="ChEBI" id="CHEBI:43474"/>
        <dbReference type="ChEBI" id="CHEBI:58405"/>
        <dbReference type="ChEBI" id="CHEBI:60392"/>
        <dbReference type="EC" id="3.6.1.27"/>
    </reaction>
</comment>
<name>V5WEV5_9SPIO</name>
<dbReference type="PATRIC" id="fig|1307761.3.peg.260"/>
<accession>V5WEV5</accession>
<dbReference type="STRING" id="1307761.L21SP2_0259"/>
<evidence type="ECO:0000256" key="5">
    <source>
        <dbReference type="ARBA" id="ARBA00022475"/>
    </source>
</evidence>
<dbReference type="GO" id="GO:0008360">
    <property type="term" value="P:regulation of cell shape"/>
    <property type="evidence" value="ECO:0007669"/>
    <property type="project" value="UniProtKB-KW"/>
</dbReference>
<dbReference type="EC" id="3.6.1.27" evidence="3 15"/>
<dbReference type="Pfam" id="PF02673">
    <property type="entry name" value="BacA"/>
    <property type="match status" value="1"/>
</dbReference>
<dbReference type="GO" id="GO:0071555">
    <property type="term" value="P:cell wall organization"/>
    <property type="evidence" value="ECO:0007669"/>
    <property type="project" value="UniProtKB-KW"/>
</dbReference>
<feature type="transmembrane region" description="Helical" evidence="15">
    <location>
        <begin position="40"/>
        <end position="59"/>
    </location>
</feature>
<dbReference type="InterPro" id="IPR003824">
    <property type="entry name" value="UppP"/>
</dbReference>
<comment type="miscellaneous">
    <text evidence="15">Bacitracin is thought to be involved in the inhibition of peptidoglycan synthesis by sequestering undecaprenyl diphosphate, thereby reducing the pool of lipid carrier available.</text>
</comment>
<reference evidence="16 17" key="1">
    <citation type="journal article" date="2015" name="Stand. Genomic Sci.">
        <title>Complete genome sequence and description of Salinispira pacifica gen. nov., sp. nov., a novel spirochaete isolated form a hypersaline microbial mat.</title>
        <authorList>
            <person name="Ben Hania W."/>
            <person name="Joseph M."/>
            <person name="Schumann P."/>
            <person name="Bunk B."/>
            <person name="Fiebig A."/>
            <person name="Sproer C."/>
            <person name="Klenk H.P."/>
            <person name="Fardeau M.L."/>
            <person name="Spring S."/>
        </authorList>
    </citation>
    <scope>NUCLEOTIDE SEQUENCE [LARGE SCALE GENOMIC DNA]</scope>
    <source>
        <strain evidence="16 17">L21-RPul-D2</strain>
    </source>
</reference>
<dbReference type="Proteomes" id="UP000018680">
    <property type="component" value="Chromosome"/>
</dbReference>
<keyword evidence="6 15" id="KW-0812">Transmembrane</keyword>
<keyword evidence="11 15" id="KW-0961">Cell wall biogenesis/degradation</keyword>
<evidence type="ECO:0000256" key="4">
    <source>
        <dbReference type="ARBA" id="ARBA00021581"/>
    </source>
</evidence>
<keyword evidence="8 15" id="KW-1133">Transmembrane helix</keyword>
<evidence type="ECO:0000256" key="11">
    <source>
        <dbReference type="ARBA" id="ARBA00023316"/>
    </source>
</evidence>
<evidence type="ECO:0000313" key="16">
    <source>
        <dbReference type="EMBL" id="AHC13701.1"/>
    </source>
</evidence>
<organism evidence="16 17">
    <name type="scientific">Salinispira pacifica</name>
    <dbReference type="NCBI Taxonomy" id="1307761"/>
    <lineage>
        <taxon>Bacteria</taxon>
        <taxon>Pseudomonadati</taxon>
        <taxon>Spirochaetota</taxon>
        <taxon>Spirochaetia</taxon>
        <taxon>Spirochaetales</taxon>
        <taxon>Spirochaetaceae</taxon>
        <taxon>Salinispira</taxon>
    </lineage>
</organism>
<evidence type="ECO:0000256" key="9">
    <source>
        <dbReference type="ARBA" id="ARBA00023136"/>
    </source>
</evidence>
<keyword evidence="9 15" id="KW-0472">Membrane</keyword>
<evidence type="ECO:0000256" key="7">
    <source>
        <dbReference type="ARBA" id="ARBA00022801"/>
    </source>
</evidence>
<evidence type="ECO:0000256" key="10">
    <source>
        <dbReference type="ARBA" id="ARBA00023251"/>
    </source>
</evidence>
<evidence type="ECO:0000256" key="15">
    <source>
        <dbReference type="HAMAP-Rule" id="MF_01006"/>
    </source>
</evidence>
<evidence type="ECO:0000313" key="17">
    <source>
        <dbReference type="Proteomes" id="UP000018680"/>
    </source>
</evidence>
<dbReference type="GO" id="GO:0005886">
    <property type="term" value="C:plasma membrane"/>
    <property type="evidence" value="ECO:0007669"/>
    <property type="project" value="UniProtKB-SubCell"/>
</dbReference>
<feature type="transmembrane region" description="Helical" evidence="15">
    <location>
        <begin position="189"/>
        <end position="206"/>
    </location>
</feature>
<feature type="transmembrane region" description="Helical" evidence="15">
    <location>
        <begin position="118"/>
        <end position="136"/>
    </location>
</feature>
<feature type="transmembrane region" description="Helical" evidence="15">
    <location>
        <begin position="85"/>
        <end position="106"/>
    </location>
</feature>
<dbReference type="PANTHER" id="PTHR30622">
    <property type="entry name" value="UNDECAPRENYL-DIPHOSPHATASE"/>
    <property type="match status" value="1"/>
</dbReference>
<comment type="subcellular location">
    <subcellularLocation>
        <location evidence="1 15">Cell membrane</location>
        <topology evidence="1 15">Multi-pass membrane protein</topology>
    </subcellularLocation>
</comment>
<dbReference type="KEGG" id="slr:L21SP2_0259"/>
<keyword evidence="15" id="KW-0573">Peptidoglycan synthesis</keyword>
<evidence type="ECO:0000256" key="1">
    <source>
        <dbReference type="ARBA" id="ARBA00004651"/>
    </source>
</evidence>
<feature type="transmembrane region" description="Helical" evidence="15">
    <location>
        <begin position="248"/>
        <end position="265"/>
    </location>
</feature>
<comment type="similarity">
    <text evidence="2 15">Belongs to the UppP family.</text>
</comment>
<keyword evidence="10 15" id="KW-0046">Antibiotic resistance</keyword>
<evidence type="ECO:0000256" key="13">
    <source>
        <dbReference type="ARBA" id="ARBA00032932"/>
    </source>
</evidence>
<dbReference type="EMBL" id="CP006939">
    <property type="protein sequence ID" value="AHC13701.1"/>
    <property type="molecule type" value="Genomic_DNA"/>
</dbReference>
<sequence>MTALQAAAFGLIQGLTEFLPVSSSGHLALLKSIWGFEDVSILFDVLLHVATLAAVLIVFRKRIWKLILSLLHGIRGRADEGDRMHLKLILMLLLATVITAVLGIGIDEMLQPASNIKLVSLLFIVTAGILILSSRVKPGNKGYKELGVRESIITGVAQGMGVFAGISRSGITISAGIFAGLKREEAGEFSFLLAIPAILGAAILKIPELGDLQGSIGGLPLILGISAAFFSGLISLILLMKLVRSGKLHYFSLYLIPLGIAGLIFL</sequence>
<gene>
    <name evidence="15" type="primary">uppP</name>
    <name evidence="16" type="ORF">L21SP2_0259</name>
</gene>
<keyword evidence="7 15" id="KW-0378">Hydrolase</keyword>
<keyword evidence="5 15" id="KW-1003">Cell membrane</keyword>
<dbReference type="GO" id="GO:0050380">
    <property type="term" value="F:undecaprenyl-diphosphatase activity"/>
    <property type="evidence" value="ECO:0007669"/>
    <property type="project" value="UniProtKB-UniRule"/>
</dbReference>